<comment type="caution">
    <text evidence="1">The sequence shown here is derived from an EMBL/GenBank/DDBJ whole genome shotgun (WGS) entry which is preliminary data.</text>
</comment>
<organism evidence="1 2">
    <name type="scientific">Hyalomma asiaticum</name>
    <name type="common">Tick</name>
    <dbReference type="NCBI Taxonomy" id="266040"/>
    <lineage>
        <taxon>Eukaryota</taxon>
        <taxon>Metazoa</taxon>
        <taxon>Ecdysozoa</taxon>
        <taxon>Arthropoda</taxon>
        <taxon>Chelicerata</taxon>
        <taxon>Arachnida</taxon>
        <taxon>Acari</taxon>
        <taxon>Parasitiformes</taxon>
        <taxon>Ixodida</taxon>
        <taxon>Ixodoidea</taxon>
        <taxon>Ixodidae</taxon>
        <taxon>Hyalomminae</taxon>
        <taxon>Hyalomma</taxon>
    </lineage>
</organism>
<keyword evidence="2" id="KW-1185">Reference proteome</keyword>
<proteinExistence type="predicted"/>
<accession>A0ACB7RH82</accession>
<protein>
    <submittedName>
        <fullName evidence="1">Uncharacterized protein</fullName>
    </submittedName>
</protein>
<evidence type="ECO:0000313" key="1">
    <source>
        <dbReference type="EMBL" id="KAH6921450.1"/>
    </source>
</evidence>
<gene>
    <name evidence="1" type="ORF">HPB50_000598</name>
</gene>
<name>A0ACB7RH82_HYAAI</name>
<dbReference type="EMBL" id="CM023489">
    <property type="protein sequence ID" value="KAH6921450.1"/>
    <property type="molecule type" value="Genomic_DNA"/>
</dbReference>
<evidence type="ECO:0000313" key="2">
    <source>
        <dbReference type="Proteomes" id="UP000821845"/>
    </source>
</evidence>
<sequence length="165" mass="19003">MRVARSRRRAQHDAWKWAFDMQRKYRRRKKPCWRVSQYREATQNYATVTRGRLQGGAVSMTGVKPAVLADAISTAAKLDARLALPFDQATIHPTNNSVAVSTPDQQRAEAYYNITRLQHTQEKLDTLVTTYIPAPENSLRGLGYRAYSYGKDQRIFAELRTKSYF</sequence>
<reference evidence="1" key="1">
    <citation type="submission" date="2020-05" db="EMBL/GenBank/DDBJ databases">
        <title>Large-scale comparative analyses of tick genomes elucidate their genetic diversity and vector capacities.</title>
        <authorList>
            <person name="Jia N."/>
            <person name="Wang J."/>
            <person name="Shi W."/>
            <person name="Du L."/>
            <person name="Sun Y."/>
            <person name="Zhan W."/>
            <person name="Jiang J."/>
            <person name="Wang Q."/>
            <person name="Zhang B."/>
            <person name="Ji P."/>
            <person name="Sakyi L.B."/>
            <person name="Cui X."/>
            <person name="Yuan T."/>
            <person name="Jiang B."/>
            <person name="Yang W."/>
            <person name="Lam T.T.-Y."/>
            <person name="Chang Q."/>
            <person name="Ding S."/>
            <person name="Wang X."/>
            <person name="Zhu J."/>
            <person name="Ruan X."/>
            <person name="Zhao L."/>
            <person name="Wei J."/>
            <person name="Que T."/>
            <person name="Du C."/>
            <person name="Cheng J."/>
            <person name="Dai P."/>
            <person name="Han X."/>
            <person name="Huang E."/>
            <person name="Gao Y."/>
            <person name="Liu J."/>
            <person name="Shao H."/>
            <person name="Ye R."/>
            <person name="Li L."/>
            <person name="Wei W."/>
            <person name="Wang X."/>
            <person name="Wang C."/>
            <person name="Yang T."/>
            <person name="Huo Q."/>
            <person name="Li W."/>
            <person name="Guo W."/>
            <person name="Chen H."/>
            <person name="Zhou L."/>
            <person name="Ni X."/>
            <person name="Tian J."/>
            <person name="Zhou Y."/>
            <person name="Sheng Y."/>
            <person name="Liu T."/>
            <person name="Pan Y."/>
            <person name="Xia L."/>
            <person name="Li J."/>
            <person name="Zhao F."/>
            <person name="Cao W."/>
        </authorList>
    </citation>
    <scope>NUCLEOTIDE SEQUENCE</scope>
    <source>
        <strain evidence="1">Hyas-2018</strain>
    </source>
</reference>
<dbReference type="Proteomes" id="UP000821845">
    <property type="component" value="Chromosome 9"/>
</dbReference>